<dbReference type="GO" id="GO:0015288">
    <property type="term" value="F:porin activity"/>
    <property type="evidence" value="ECO:0007669"/>
    <property type="project" value="InterPro"/>
</dbReference>
<dbReference type="PANTHER" id="PTHR37944">
    <property type="entry name" value="PORIN B"/>
    <property type="match status" value="1"/>
</dbReference>
<sequence>MHEQNDRIHSLMAKCGCGTRLRKMYRATSPRYSVAKKLLRKNMLVLLCGIAAVLPLPAQSSEESGLSANPGAVDIVIGTGQLGRLLGLDKTSGVHLGGVWLGDANYLISGGVEPGKSSFNSLLLLDLDLDLNKWMEIPGAQFGVVYLQFNGQTSNAQAGVVAGYNSLPGLSPLARSELYELWWRQRLFRDKLTLRVGKTVPTNDFNNVTRPLQLHDLTLSIPAVSGLIYTPVFVNPTLLGVMPGYYNSAYGITASLAPTKNVYMSYGLYDGTGARGDQTGLRAVPAFNGYFFNVGEIGYAWQLASLKMPGTFAVGAWGQTGKLSGGGKTEDGAQGFYAFASQRLWLTKPGIDNSGVTSFFQFGMNESKTLIVDKYIGGGVTGFGLVPKRPNDSLGIGAGVSRLNKNDGFRNSEAIIQGYYQIHLVGGIYFQPTLTYVPDPGKTPSLSAATAVTMRVTLLY</sequence>
<dbReference type="AlphaFoldDB" id="A0A2Z5FTE5"/>
<evidence type="ECO:0000256" key="1">
    <source>
        <dbReference type="ARBA" id="ARBA00008769"/>
    </source>
</evidence>
<accession>A0A2Z5FTE5</accession>
<dbReference type="GO" id="GO:0008643">
    <property type="term" value="P:carbohydrate transport"/>
    <property type="evidence" value="ECO:0007669"/>
    <property type="project" value="InterPro"/>
</dbReference>
<dbReference type="GO" id="GO:0016020">
    <property type="term" value="C:membrane"/>
    <property type="evidence" value="ECO:0007669"/>
    <property type="project" value="InterPro"/>
</dbReference>
<comment type="similarity">
    <text evidence="1 2">Belongs to the OprB family.</text>
</comment>
<dbReference type="EMBL" id="CP030840">
    <property type="protein sequence ID" value="AXC09766.1"/>
    <property type="molecule type" value="Genomic_DNA"/>
</dbReference>
<gene>
    <name evidence="3" type="ORF">ACPOL_0387</name>
</gene>
<dbReference type="Gene3D" id="2.40.160.180">
    <property type="entry name" value="Carbohydrate-selective porin OprB"/>
    <property type="match status" value="1"/>
</dbReference>
<evidence type="ECO:0000313" key="3">
    <source>
        <dbReference type="EMBL" id="AXC09766.1"/>
    </source>
</evidence>
<evidence type="ECO:0008006" key="5">
    <source>
        <dbReference type="Google" id="ProtNLM"/>
    </source>
</evidence>
<dbReference type="InterPro" id="IPR038673">
    <property type="entry name" value="OprB_sf"/>
</dbReference>
<dbReference type="PANTHER" id="PTHR37944:SF1">
    <property type="entry name" value="PORIN B"/>
    <property type="match status" value="1"/>
</dbReference>
<evidence type="ECO:0000313" key="4">
    <source>
        <dbReference type="Proteomes" id="UP000253606"/>
    </source>
</evidence>
<name>A0A2Z5FTE5_9BACT</name>
<proteinExistence type="inferred from homology"/>
<keyword evidence="4" id="KW-1185">Reference proteome</keyword>
<reference evidence="3 4" key="1">
    <citation type="journal article" date="2018" name="Front. Microbiol.">
        <title>Hydrolytic Capabilities as a Key to Environmental Success: Chitinolytic and Cellulolytic Acidobacteria From Acidic Sub-arctic Soils and Boreal Peatlands.</title>
        <authorList>
            <person name="Belova S.E."/>
            <person name="Ravin N.V."/>
            <person name="Pankratov T.A."/>
            <person name="Rakitin A.L."/>
            <person name="Ivanova A.A."/>
            <person name="Beletsky A.V."/>
            <person name="Mardanov A.V."/>
            <person name="Sinninghe Damste J.S."/>
            <person name="Dedysh S.N."/>
        </authorList>
    </citation>
    <scope>NUCLEOTIDE SEQUENCE [LARGE SCALE GENOMIC DNA]</scope>
    <source>
        <strain evidence="3 4">SBC82</strain>
    </source>
</reference>
<dbReference type="Pfam" id="PF04966">
    <property type="entry name" value="OprB"/>
    <property type="match status" value="1"/>
</dbReference>
<dbReference type="InterPro" id="IPR052932">
    <property type="entry name" value="OprB_Porin"/>
</dbReference>
<dbReference type="InterPro" id="IPR007049">
    <property type="entry name" value="Carb-sel_porin_OprB"/>
</dbReference>
<evidence type="ECO:0000256" key="2">
    <source>
        <dbReference type="RuleBase" id="RU363072"/>
    </source>
</evidence>
<dbReference type="KEGG" id="abas:ACPOL_0387"/>
<protein>
    <recommendedName>
        <fullName evidence="5">Porin</fullName>
    </recommendedName>
</protein>
<organism evidence="3 4">
    <name type="scientific">Acidisarcina polymorpha</name>
    <dbReference type="NCBI Taxonomy" id="2211140"/>
    <lineage>
        <taxon>Bacteria</taxon>
        <taxon>Pseudomonadati</taxon>
        <taxon>Acidobacteriota</taxon>
        <taxon>Terriglobia</taxon>
        <taxon>Terriglobales</taxon>
        <taxon>Acidobacteriaceae</taxon>
        <taxon>Acidisarcina</taxon>
    </lineage>
</organism>
<dbReference type="Proteomes" id="UP000253606">
    <property type="component" value="Chromosome"/>
</dbReference>